<organism evidence="2 3">
    <name type="scientific">Pseudocercospora eumusae</name>
    <dbReference type="NCBI Taxonomy" id="321146"/>
    <lineage>
        <taxon>Eukaryota</taxon>
        <taxon>Fungi</taxon>
        <taxon>Dikarya</taxon>
        <taxon>Ascomycota</taxon>
        <taxon>Pezizomycotina</taxon>
        <taxon>Dothideomycetes</taxon>
        <taxon>Dothideomycetidae</taxon>
        <taxon>Mycosphaerellales</taxon>
        <taxon>Mycosphaerellaceae</taxon>
        <taxon>Pseudocercospora</taxon>
    </lineage>
</organism>
<sequence>MSASRPASPKKSVAFDPRASVWEYTPTPSASKRSSVGPGPSRPARPPEDTSRRRSRSAAPNRAQQRASSSSPRTSHQETYPSHHARIAAIPGKPSYNRHEHTVLVPNDLIEIRIRTSKQRNWRMLQVPNLTVAEIMRSITSSRNARLAFVQYDPKTGEEERGWMSSAQQQLPIRRLKVPRDGFRFVIYE</sequence>
<evidence type="ECO:0000256" key="1">
    <source>
        <dbReference type="SAM" id="MobiDB-lite"/>
    </source>
</evidence>
<dbReference type="EMBL" id="LFZN01000404">
    <property type="protein sequence ID" value="KXS93702.1"/>
    <property type="molecule type" value="Genomic_DNA"/>
</dbReference>
<comment type="caution">
    <text evidence="2">The sequence shown here is derived from an EMBL/GenBank/DDBJ whole genome shotgun (WGS) entry which is preliminary data.</text>
</comment>
<accession>A0A139GU44</accession>
<evidence type="ECO:0000313" key="3">
    <source>
        <dbReference type="Proteomes" id="UP000070133"/>
    </source>
</evidence>
<protein>
    <submittedName>
        <fullName evidence="2">Uncharacterized protein</fullName>
    </submittedName>
</protein>
<feature type="region of interest" description="Disordered" evidence="1">
    <location>
        <begin position="1"/>
        <end position="82"/>
    </location>
</feature>
<proteinExistence type="predicted"/>
<dbReference type="AlphaFoldDB" id="A0A139GU44"/>
<gene>
    <name evidence="2" type="ORF">AC578_3320</name>
</gene>
<name>A0A139GU44_9PEZI</name>
<feature type="compositionally biased region" description="Low complexity" evidence="1">
    <location>
        <begin position="57"/>
        <end position="73"/>
    </location>
</feature>
<keyword evidence="3" id="KW-1185">Reference proteome</keyword>
<evidence type="ECO:0000313" key="2">
    <source>
        <dbReference type="EMBL" id="KXS93702.1"/>
    </source>
</evidence>
<dbReference type="Proteomes" id="UP000070133">
    <property type="component" value="Unassembled WGS sequence"/>
</dbReference>
<reference evidence="2 3" key="1">
    <citation type="submission" date="2015-07" db="EMBL/GenBank/DDBJ databases">
        <title>Comparative genomics of the Sigatoka disease complex on banana suggests a link between parallel evolutionary changes in Pseudocercospora fijiensis and Pseudocercospora eumusae and increased virulence on the banana host.</title>
        <authorList>
            <person name="Chang T.-C."/>
            <person name="Salvucci A."/>
            <person name="Crous P.W."/>
            <person name="Stergiopoulos I."/>
        </authorList>
    </citation>
    <scope>NUCLEOTIDE SEQUENCE [LARGE SCALE GENOMIC DNA]</scope>
    <source>
        <strain evidence="2 3">CBS 114824</strain>
    </source>
</reference>